<evidence type="ECO:0000313" key="2">
    <source>
        <dbReference type="Proteomes" id="UP001212152"/>
    </source>
</evidence>
<dbReference type="EMBL" id="JADGJQ010000020">
    <property type="protein sequence ID" value="KAJ3179651.1"/>
    <property type="molecule type" value="Genomic_DNA"/>
</dbReference>
<dbReference type="AlphaFoldDB" id="A0AAD5TLK8"/>
<reference evidence="1" key="1">
    <citation type="submission" date="2020-05" db="EMBL/GenBank/DDBJ databases">
        <title>Phylogenomic resolution of chytrid fungi.</title>
        <authorList>
            <person name="Stajich J.E."/>
            <person name="Amses K."/>
            <person name="Simmons R."/>
            <person name="Seto K."/>
            <person name="Myers J."/>
            <person name="Bonds A."/>
            <person name="Quandt C.A."/>
            <person name="Barry K."/>
            <person name="Liu P."/>
            <person name="Grigoriev I."/>
            <person name="Longcore J.E."/>
            <person name="James T.Y."/>
        </authorList>
    </citation>
    <scope>NUCLEOTIDE SEQUENCE</scope>
    <source>
        <strain evidence="1">JEL0379</strain>
    </source>
</reference>
<organism evidence="1 2">
    <name type="scientific">Geranomyces variabilis</name>
    <dbReference type="NCBI Taxonomy" id="109894"/>
    <lineage>
        <taxon>Eukaryota</taxon>
        <taxon>Fungi</taxon>
        <taxon>Fungi incertae sedis</taxon>
        <taxon>Chytridiomycota</taxon>
        <taxon>Chytridiomycota incertae sedis</taxon>
        <taxon>Chytridiomycetes</taxon>
        <taxon>Spizellomycetales</taxon>
        <taxon>Powellomycetaceae</taxon>
        <taxon>Geranomyces</taxon>
    </lineage>
</organism>
<name>A0AAD5TLK8_9FUNG</name>
<evidence type="ECO:0000313" key="1">
    <source>
        <dbReference type="EMBL" id="KAJ3179651.1"/>
    </source>
</evidence>
<proteinExistence type="predicted"/>
<comment type="caution">
    <text evidence="1">The sequence shown here is derived from an EMBL/GenBank/DDBJ whole genome shotgun (WGS) entry which is preliminary data.</text>
</comment>
<sequence length="336" mass="37155">MSIQKRFTAGRTIISKWAPARLNELTSGELGTDVKELLSALGLTDTNSIAISKATVYQVRTVTGIDVESPLEHYVAPYLLNLQKLNQLAAVDPSPSFLDQMSRFDKWFQSAADESLTRSKIDICLTEAMEHVARLGSNPNPLKYYGEATFRMHDPVSKLTLNGDADYCLVWGEPAGVRLENVSLIIEAKTTLTLAAGRKQLMTYMAIAYHARRRAKKAQAGVFGVLTNAKEWFFYRIDNEGNPSHSLQFVHESDDQPPYAEVLRHLAFISAAAQALSPATSPFTSVEQLRNSSFSSLESVPGFDVAFSTEKVEETERVADAELLLKAELDAEEDSD</sequence>
<gene>
    <name evidence="1" type="ORF">HDU87_002857</name>
</gene>
<keyword evidence="2" id="KW-1185">Reference proteome</keyword>
<accession>A0AAD5TLK8</accession>
<dbReference type="Proteomes" id="UP001212152">
    <property type="component" value="Unassembled WGS sequence"/>
</dbReference>
<protein>
    <submittedName>
        <fullName evidence="1">Uncharacterized protein</fullName>
    </submittedName>
</protein>